<comment type="subcellular location">
    <subcellularLocation>
        <location evidence="4">Nucleus</location>
    </subcellularLocation>
</comment>
<dbReference type="OrthoDB" id="10056939at2759"/>
<evidence type="ECO:0000256" key="1">
    <source>
        <dbReference type="ARBA" id="ARBA00023125"/>
    </source>
</evidence>
<dbReference type="GO" id="GO:0003677">
    <property type="term" value="F:DNA binding"/>
    <property type="evidence" value="ECO:0007669"/>
    <property type="project" value="UniProtKB-UniRule"/>
</dbReference>
<feature type="compositionally biased region" description="Polar residues" evidence="5">
    <location>
        <begin position="39"/>
        <end position="54"/>
    </location>
</feature>
<dbReference type="CDD" id="cd00086">
    <property type="entry name" value="homeodomain"/>
    <property type="match status" value="1"/>
</dbReference>
<dbReference type="InterPro" id="IPR001356">
    <property type="entry name" value="HD"/>
</dbReference>
<dbReference type="InterPro" id="IPR008422">
    <property type="entry name" value="KN_HD"/>
</dbReference>
<dbReference type="Gene3D" id="1.10.10.60">
    <property type="entry name" value="Homeodomain-like"/>
    <property type="match status" value="1"/>
</dbReference>
<dbReference type="InterPro" id="IPR050224">
    <property type="entry name" value="TALE_homeobox"/>
</dbReference>
<dbReference type="AlphaFoldDB" id="A0A0D1YLF6"/>
<dbReference type="GO" id="GO:0005634">
    <property type="term" value="C:nucleus"/>
    <property type="evidence" value="ECO:0007669"/>
    <property type="project" value="UniProtKB-SubCell"/>
</dbReference>
<feature type="compositionally biased region" description="Polar residues" evidence="5">
    <location>
        <begin position="18"/>
        <end position="28"/>
    </location>
</feature>
<organism evidence="7 8">
    <name type="scientific">Exophiala sideris</name>
    <dbReference type="NCBI Taxonomy" id="1016849"/>
    <lineage>
        <taxon>Eukaryota</taxon>
        <taxon>Fungi</taxon>
        <taxon>Dikarya</taxon>
        <taxon>Ascomycota</taxon>
        <taxon>Pezizomycotina</taxon>
        <taxon>Eurotiomycetes</taxon>
        <taxon>Chaetothyriomycetidae</taxon>
        <taxon>Chaetothyriales</taxon>
        <taxon>Herpotrichiellaceae</taxon>
        <taxon>Exophiala</taxon>
    </lineage>
</organism>
<reference evidence="7 8" key="1">
    <citation type="submission" date="2015-01" db="EMBL/GenBank/DDBJ databases">
        <title>The Genome Sequence of Exophiala sideris CBS121828.</title>
        <authorList>
            <consortium name="The Broad Institute Genomics Platform"/>
            <person name="Cuomo C."/>
            <person name="de Hoog S."/>
            <person name="Gorbushina A."/>
            <person name="Stielow B."/>
            <person name="Teixiera M."/>
            <person name="Abouelleil A."/>
            <person name="Chapman S.B."/>
            <person name="Priest M."/>
            <person name="Young S.K."/>
            <person name="Wortman J."/>
            <person name="Nusbaum C."/>
            <person name="Birren B."/>
        </authorList>
    </citation>
    <scope>NUCLEOTIDE SEQUENCE [LARGE SCALE GENOMIC DNA]</scope>
    <source>
        <strain evidence="7 8">CBS 121828</strain>
    </source>
</reference>
<evidence type="ECO:0000256" key="4">
    <source>
        <dbReference type="PROSITE-ProRule" id="PRU00108"/>
    </source>
</evidence>
<evidence type="ECO:0000259" key="6">
    <source>
        <dbReference type="PROSITE" id="PS50071"/>
    </source>
</evidence>
<proteinExistence type="predicted"/>
<name>A0A0D1YLF6_9EURO</name>
<evidence type="ECO:0000256" key="5">
    <source>
        <dbReference type="SAM" id="MobiDB-lite"/>
    </source>
</evidence>
<evidence type="ECO:0000256" key="2">
    <source>
        <dbReference type="ARBA" id="ARBA00023155"/>
    </source>
</evidence>
<dbReference type="HOGENOM" id="CLU_956449_0_0_1"/>
<evidence type="ECO:0000313" key="8">
    <source>
        <dbReference type="Proteomes" id="UP000053599"/>
    </source>
</evidence>
<keyword evidence="3 4" id="KW-0539">Nucleus</keyword>
<keyword evidence="2 4" id="KW-0371">Homeobox</keyword>
<sequence>MDHYSQTAARPYAAHSNPVPSQPEQQLPSIRDVIPPPRSNTLESNGPEVPSNSRPMMVPYLSSHPTTSMGVANVPAPVQPHSSPMAYPTEAASQMHMNGISAPHHQLQTPARSAAEYSSPWSTSSTYTETAVPMSAGPTLSTQAQSFGAISQPMIPSDTQESVYSSAYSLNRQAHDSPDSYSRWRAPEAVQSTPRYNPYIMSDRSYNPPLDFNRYPQSYDQYRSPLGYEGGYPRSLETSPYHMKYASQLLSYPIMGYPSHGNGRRRRGNLPKPITDILRLWLQEHLDHPYPSDEQKQIFIQRTGLTISQISNWFINARRRQLPALKLKRERSKAIQNRA</sequence>
<dbReference type="GO" id="GO:0006355">
    <property type="term" value="P:regulation of DNA-templated transcription"/>
    <property type="evidence" value="ECO:0007669"/>
    <property type="project" value="InterPro"/>
</dbReference>
<dbReference type="PROSITE" id="PS50071">
    <property type="entry name" value="HOMEOBOX_2"/>
    <property type="match status" value="1"/>
</dbReference>
<dbReference type="SMART" id="SM00389">
    <property type="entry name" value="HOX"/>
    <property type="match status" value="1"/>
</dbReference>
<accession>A0A0D1YLF6</accession>
<dbReference type="Pfam" id="PF05920">
    <property type="entry name" value="Homeobox_KN"/>
    <property type="match status" value="1"/>
</dbReference>
<keyword evidence="1 4" id="KW-0238">DNA-binding</keyword>
<feature type="DNA-binding region" description="Homeobox" evidence="4">
    <location>
        <begin position="263"/>
        <end position="325"/>
    </location>
</feature>
<feature type="region of interest" description="Disordered" evidence="5">
    <location>
        <begin position="1"/>
        <end position="55"/>
    </location>
</feature>
<evidence type="ECO:0000256" key="3">
    <source>
        <dbReference type="ARBA" id="ARBA00023242"/>
    </source>
</evidence>
<feature type="domain" description="Homeobox" evidence="6">
    <location>
        <begin position="261"/>
        <end position="324"/>
    </location>
</feature>
<gene>
    <name evidence="7" type="ORF">PV11_05675</name>
</gene>
<dbReference type="Proteomes" id="UP000053599">
    <property type="component" value="Unassembled WGS sequence"/>
</dbReference>
<evidence type="ECO:0000313" key="7">
    <source>
        <dbReference type="EMBL" id="KIV83672.1"/>
    </source>
</evidence>
<dbReference type="STRING" id="1016849.A0A0D1YLF6"/>
<dbReference type="InterPro" id="IPR009057">
    <property type="entry name" value="Homeodomain-like_sf"/>
</dbReference>
<dbReference type="SUPFAM" id="SSF46689">
    <property type="entry name" value="Homeodomain-like"/>
    <property type="match status" value="1"/>
</dbReference>
<protein>
    <recommendedName>
        <fullName evidence="6">Homeobox domain-containing protein</fullName>
    </recommendedName>
</protein>
<dbReference type="PANTHER" id="PTHR11850">
    <property type="entry name" value="HOMEOBOX PROTEIN TRANSCRIPTION FACTORS"/>
    <property type="match status" value="1"/>
</dbReference>
<dbReference type="EMBL" id="KN846952">
    <property type="protein sequence ID" value="KIV83672.1"/>
    <property type="molecule type" value="Genomic_DNA"/>
</dbReference>